<dbReference type="Pfam" id="PF12796">
    <property type="entry name" value="Ank_2"/>
    <property type="match status" value="3"/>
</dbReference>
<dbReference type="PROSITE" id="PS50297">
    <property type="entry name" value="ANK_REP_REGION"/>
    <property type="match status" value="7"/>
</dbReference>
<evidence type="ECO:0000313" key="6">
    <source>
        <dbReference type="Proteomes" id="UP001378592"/>
    </source>
</evidence>
<dbReference type="SMART" id="SM00248">
    <property type="entry name" value="ANK"/>
    <property type="match status" value="16"/>
</dbReference>
<dbReference type="EMBL" id="JAZDUA010000010">
    <property type="protein sequence ID" value="KAK7873733.1"/>
    <property type="molecule type" value="Genomic_DNA"/>
</dbReference>
<feature type="repeat" description="ANK" evidence="3">
    <location>
        <begin position="518"/>
        <end position="550"/>
    </location>
</feature>
<evidence type="ECO:0000256" key="2">
    <source>
        <dbReference type="ARBA" id="ARBA00023043"/>
    </source>
</evidence>
<dbReference type="PROSITE" id="PS50088">
    <property type="entry name" value="ANK_REPEAT"/>
    <property type="match status" value="9"/>
</dbReference>
<sequence>MSSSFTEAEGSFGNVEVAEELDSADFLELRNAPLLNNRRVTEGRFEAIDARFAKIEELLSLQQGRMSKLKQSVRRALVDILPKVEELLARHLSPQPSCEAAPAGASVAPSDDCTSTAPTNIDSSTGYSPRNPQLSLVVAGSGKLVSSCPSPSGKAADAPVTDGECLGKAPPALSATGSWASFFRPSAPPPSAASCATNHPASSLHEAAERGDAAAVQRFLAVGAQVDARDKDGNTALHIAASSGRTEVVDILIAKGAAVNRRGLRSRTPLHCAAAKGHETIVARLVTVGATLYSRDADGATVASLAAQGGHAEVVLWLLDNGTPVEARDNENRTLLMYAVEGGNLQLVKYLLGKGANLNAVTKKGETPIFTAVNMQRIVIVKYLLQNGVLPFKALMNNESPLMLCSKKGYGDTVGEMLKVATSDDIEHLKCCLIVAGSADVVWSFVDEARDLVLGPAGGQALVEAARDGRLEVMEALLRVGVNGKASLEMALRAAAEKGRRGCIVALLDAGVDVNARHIWTALHWAAWCGHAECVEVLLQRGDKNDQSTEEVLVNAAYWGRLDVLKILLRVGAGAKESREEALGWAAHGGHRGCIVALLDAGVDVNAGDNYNGTALHWAAVNGHAECVKELLRRGAKEESLTEVVLVNAAGKGHLAVLKVLLALRVNTNVSFEEALRVAAKKGHRSCVAALLDAGVDVNARHSNLKYTALHLAAKNGHVDCVKELLQRGAKKDLKDFNGYTAFKLARKNKMQACTDILES</sequence>
<feature type="repeat" description="ANK" evidence="3">
    <location>
        <begin position="232"/>
        <end position="264"/>
    </location>
</feature>
<evidence type="ECO:0000256" key="4">
    <source>
        <dbReference type="SAM" id="MobiDB-lite"/>
    </source>
</evidence>
<feature type="repeat" description="ANK" evidence="3">
    <location>
        <begin position="265"/>
        <end position="297"/>
    </location>
</feature>
<dbReference type="PRINTS" id="PR01415">
    <property type="entry name" value="ANKYRIN"/>
</dbReference>
<accession>A0AAN9Z9T2</accession>
<keyword evidence="1" id="KW-0677">Repeat</keyword>
<evidence type="ECO:0000256" key="1">
    <source>
        <dbReference type="ARBA" id="ARBA00022737"/>
    </source>
</evidence>
<feature type="repeat" description="ANK" evidence="3">
    <location>
        <begin position="611"/>
        <end position="643"/>
    </location>
</feature>
<dbReference type="PANTHER" id="PTHR24188">
    <property type="entry name" value="ANKYRIN REPEAT PROTEIN"/>
    <property type="match status" value="1"/>
</dbReference>
<gene>
    <name evidence="5" type="ORF">R5R35_013265</name>
</gene>
<dbReference type="AlphaFoldDB" id="A0AAN9Z9T2"/>
<name>A0AAN9Z9T2_9ORTH</name>
<dbReference type="Pfam" id="PF13857">
    <property type="entry name" value="Ank_5"/>
    <property type="match status" value="2"/>
</dbReference>
<proteinExistence type="predicted"/>
<reference evidence="5 6" key="1">
    <citation type="submission" date="2024-03" db="EMBL/GenBank/DDBJ databases">
        <title>The genome assembly and annotation of the cricket Gryllus longicercus Weissman &amp; Gray.</title>
        <authorList>
            <person name="Szrajer S."/>
            <person name="Gray D."/>
            <person name="Ylla G."/>
        </authorList>
    </citation>
    <scope>NUCLEOTIDE SEQUENCE [LARGE SCALE GENOMIC DNA]</scope>
    <source>
        <strain evidence="5">DAG 2021-001</strain>
        <tissue evidence="5">Whole body minus gut</tissue>
    </source>
</reference>
<keyword evidence="6" id="KW-1185">Reference proteome</keyword>
<dbReference type="PANTHER" id="PTHR24188:SF29">
    <property type="entry name" value="GH09064P"/>
    <property type="match status" value="1"/>
</dbReference>
<dbReference type="Gene3D" id="1.25.40.20">
    <property type="entry name" value="Ankyrin repeat-containing domain"/>
    <property type="match status" value="5"/>
</dbReference>
<dbReference type="InterPro" id="IPR002110">
    <property type="entry name" value="Ankyrin_rpt"/>
</dbReference>
<feature type="repeat" description="ANK" evidence="3">
    <location>
        <begin position="671"/>
        <end position="703"/>
    </location>
</feature>
<feature type="repeat" description="ANK" evidence="3">
    <location>
        <begin position="331"/>
        <end position="363"/>
    </location>
</feature>
<dbReference type="SUPFAM" id="SSF48403">
    <property type="entry name" value="Ankyrin repeat"/>
    <property type="match status" value="2"/>
</dbReference>
<feature type="compositionally biased region" description="Polar residues" evidence="4">
    <location>
        <begin position="112"/>
        <end position="132"/>
    </location>
</feature>
<feature type="repeat" description="ANK" evidence="3">
    <location>
        <begin position="705"/>
        <end position="737"/>
    </location>
</feature>
<feature type="repeat" description="ANK" evidence="3">
    <location>
        <begin position="298"/>
        <end position="330"/>
    </location>
</feature>
<feature type="region of interest" description="Disordered" evidence="4">
    <location>
        <begin position="95"/>
        <end position="132"/>
    </location>
</feature>
<protein>
    <submittedName>
        <fullName evidence="5">Uncharacterized protein</fullName>
    </submittedName>
</protein>
<evidence type="ECO:0000256" key="3">
    <source>
        <dbReference type="PROSITE-ProRule" id="PRU00023"/>
    </source>
</evidence>
<comment type="caution">
    <text evidence="5">The sequence shown here is derived from an EMBL/GenBank/DDBJ whole genome shotgun (WGS) entry which is preliminary data.</text>
</comment>
<organism evidence="5 6">
    <name type="scientific">Gryllus longicercus</name>
    <dbReference type="NCBI Taxonomy" id="2509291"/>
    <lineage>
        <taxon>Eukaryota</taxon>
        <taxon>Metazoa</taxon>
        <taxon>Ecdysozoa</taxon>
        <taxon>Arthropoda</taxon>
        <taxon>Hexapoda</taxon>
        <taxon>Insecta</taxon>
        <taxon>Pterygota</taxon>
        <taxon>Neoptera</taxon>
        <taxon>Polyneoptera</taxon>
        <taxon>Orthoptera</taxon>
        <taxon>Ensifera</taxon>
        <taxon>Gryllidea</taxon>
        <taxon>Grylloidea</taxon>
        <taxon>Gryllidae</taxon>
        <taxon>Gryllinae</taxon>
        <taxon>Gryllus</taxon>
    </lineage>
</organism>
<dbReference type="Proteomes" id="UP001378592">
    <property type="component" value="Unassembled WGS sequence"/>
</dbReference>
<feature type="repeat" description="ANK" evidence="3">
    <location>
        <begin position="199"/>
        <end position="231"/>
    </location>
</feature>
<keyword evidence="2 3" id="KW-0040">ANK repeat</keyword>
<dbReference type="InterPro" id="IPR036770">
    <property type="entry name" value="Ankyrin_rpt-contain_sf"/>
</dbReference>
<evidence type="ECO:0000313" key="5">
    <source>
        <dbReference type="EMBL" id="KAK7873733.1"/>
    </source>
</evidence>